<dbReference type="EMBL" id="RHHS01000006">
    <property type="protein sequence ID" value="RNB61505.1"/>
    <property type="molecule type" value="Genomic_DNA"/>
</dbReference>
<dbReference type="SUPFAM" id="SSF82185">
    <property type="entry name" value="Histone H3 K4-specific methyltransferase SET7/9 N-terminal domain"/>
    <property type="match status" value="1"/>
</dbReference>
<evidence type="ECO:0000313" key="2">
    <source>
        <dbReference type="Proteomes" id="UP000268829"/>
    </source>
</evidence>
<sequence length="157" mass="18540">MEDNREKYTIEEIISNGVDFEDLWYSSTSDEILDNAEDEGGKPFNGIAYELYGDGRLRYFCFYKNGFQHGLFQEFYENGEKKSEQIMRHGQTKGKKTSWYRNGKIKSLGEYENGVELSYNEWDENGNLIVSRKLSENSDNFKLLLSRRELHRKMGRE</sequence>
<evidence type="ECO:0000313" key="1">
    <source>
        <dbReference type="EMBL" id="RNB61505.1"/>
    </source>
</evidence>
<gene>
    <name evidence="1" type="ORF">EDM57_01505</name>
</gene>
<dbReference type="RefSeq" id="WP_122903012.1">
    <property type="nucleotide sequence ID" value="NZ_RHHS01000006.1"/>
</dbReference>
<dbReference type="Gene3D" id="2.20.110.10">
    <property type="entry name" value="Histone H3 K4-specific methyltransferase SET7/9 N-terminal domain"/>
    <property type="match status" value="1"/>
</dbReference>
<dbReference type="OrthoDB" id="517576at2"/>
<dbReference type="AlphaFoldDB" id="A0A3M8BF36"/>
<dbReference type="Proteomes" id="UP000268829">
    <property type="component" value="Unassembled WGS sequence"/>
</dbReference>
<dbReference type="Pfam" id="PF07661">
    <property type="entry name" value="MORN_2"/>
    <property type="match status" value="2"/>
</dbReference>
<protein>
    <submittedName>
        <fullName evidence="1">Toxin-antitoxin system YwqK family antitoxin</fullName>
    </submittedName>
</protein>
<accession>A0A3M8BF36</accession>
<comment type="caution">
    <text evidence="1">The sequence shown here is derived from an EMBL/GenBank/DDBJ whole genome shotgun (WGS) entry which is preliminary data.</text>
</comment>
<keyword evidence="2" id="KW-1185">Reference proteome</keyword>
<organism evidence="1 2">
    <name type="scientific">Brevibacillus gelatini</name>
    <dbReference type="NCBI Taxonomy" id="1655277"/>
    <lineage>
        <taxon>Bacteria</taxon>
        <taxon>Bacillati</taxon>
        <taxon>Bacillota</taxon>
        <taxon>Bacilli</taxon>
        <taxon>Bacillales</taxon>
        <taxon>Paenibacillaceae</taxon>
        <taxon>Brevibacillus</taxon>
    </lineage>
</organism>
<proteinExistence type="predicted"/>
<reference evidence="1 2" key="1">
    <citation type="submission" date="2018-10" db="EMBL/GenBank/DDBJ databases">
        <title>Phylogenomics of Brevibacillus.</title>
        <authorList>
            <person name="Dunlap C."/>
        </authorList>
    </citation>
    <scope>NUCLEOTIDE SEQUENCE [LARGE SCALE GENOMIC DNA]</scope>
    <source>
        <strain evidence="1 2">DSM 100115</strain>
    </source>
</reference>
<dbReference type="InterPro" id="IPR011652">
    <property type="entry name" value="MORN_2"/>
</dbReference>
<name>A0A3M8BF36_9BACL</name>